<dbReference type="PANTHER" id="PTHR11562:SF17">
    <property type="entry name" value="RE54080P-RELATED"/>
    <property type="match status" value="1"/>
</dbReference>
<gene>
    <name evidence="8" type="ORF">JSE7799_03703</name>
</gene>
<protein>
    <submittedName>
        <fullName evidence="8">Zinc transporter ZitB</fullName>
    </submittedName>
</protein>
<evidence type="ECO:0000256" key="4">
    <source>
        <dbReference type="ARBA" id="ARBA00022989"/>
    </source>
</evidence>
<evidence type="ECO:0000256" key="6">
    <source>
        <dbReference type="SAM" id="Phobius"/>
    </source>
</evidence>
<reference evidence="8 9" key="1">
    <citation type="submission" date="2015-09" db="EMBL/GenBank/DDBJ databases">
        <authorList>
            <person name="Jackson K.R."/>
            <person name="Lunt B.L."/>
            <person name="Fisher J.N.B."/>
            <person name="Gardner A.V."/>
            <person name="Bailey M.E."/>
            <person name="Deus L.M."/>
            <person name="Earl A.S."/>
            <person name="Gibby P.D."/>
            <person name="Hartmann K.A."/>
            <person name="Liu J.E."/>
            <person name="Manci A.M."/>
            <person name="Nielsen D.A."/>
            <person name="Solomon M.B."/>
            <person name="Breakwell D.P."/>
            <person name="Burnett S.H."/>
            <person name="Grose J.H."/>
        </authorList>
    </citation>
    <scope>NUCLEOTIDE SEQUENCE [LARGE SCALE GENOMIC DNA]</scope>
    <source>
        <strain evidence="8 9">CECT 7799</strain>
    </source>
</reference>
<keyword evidence="3" id="KW-0864">Zinc transport</keyword>
<dbReference type="GO" id="GO:0005385">
    <property type="term" value="F:zinc ion transmembrane transporter activity"/>
    <property type="evidence" value="ECO:0007669"/>
    <property type="project" value="TreeGrafter"/>
</dbReference>
<evidence type="ECO:0000313" key="8">
    <source>
        <dbReference type="EMBL" id="CUH40962.1"/>
    </source>
</evidence>
<evidence type="ECO:0000256" key="3">
    <source>
        <dbReference type="ARBA" id="ARBA00022906"/>
    </source>
</evidence>
<feature type="domain" description="Cation efflux protein transmembrane" evidence="7">
    <location>
        <begin position="20"/>
        <end position="194"/>
    </location>
</feature>
<feature type="transmembrane region" description="Helical" evidence="6">
    <location>
        <begin position="79"/>
        <end position="97"/>
    </location>
</feature>
<feature type="transmembrane region" description="Helical" evidence="6">
    <location>
        <begin position="46"/>
        <end position="67"/>
    </location>
</feature>
<keyword evidence="4 6" id="KW-1133">Transmembrane helix</keyword>
<dbReference type="RefSeq" id="WP_055664942.1">
    <property type="nucleotide sequence ID" value="NZ_CYPR01000243.1"/>
</dbReference>
<dbReference type="Gene3D" id="1.20.1510.10">
    <property type="entry name" value="Cation efflux protein transmembrane domain"/>
    <property type="match status" value="1"/>
</dbReference>
<dbReference type="Pfam" id="PF01545">
    <property type="entry name" value="Cation_efflux"/>
    <property type="match status" value="1"/>
</dbReference>
<dbReference type="PANTHER" id="PTHR11562">
    <property type="entry name" value="CATION EFFLUX PROTEIN/ ZINC TRANSPORTER"/>
    <property type="match status" value="1"/>
</dbReference>
<dbReference type="STRING" id="313367.JSE7799_03703"/>
<keyword evidence="9" id="KW-1185">Reference proteome</keyword>
<dbReference type="InterPro" id="IPR058533">
    <property type="entry name" value="Cation_efflux_TM"/>
</dbReference>
<evidence type="ECO:0000259" key="7">
    <source>
        <dbReference type="Pfam" id="PF01545"/>
    </source>
</evidence>
<dbReference type="SUPFAM" id="SSF161111">
    <property type="entry name" value="Cation efflux protein transmembrane domain-like"/>
    <property type="match status" value="1"/>
</dbReference>
<comment type="subcellular location">
    <subcellularLocation>
        <location evidence="1">Membrane</location>
        <topology evidence="1">Multi-pass membrane protein</topology>
    </subcellularLocation>
</comment>
<keyword evidence="3" id="KW-0813">Transport</keyword>
<name>A0A0M7BGQ7_9RHOB</name>
<dbReference type="InterPro" id="IPR027469">
    <property type="entry name" value="Cation_efflux_TMD_sf"/>
</dbReference>
<dbReference type="InterPro" id="IPR050681">
    <property type="entry name" value="CDF/SLC30A"/>
</dbReference>
<feature type="transmembrane region" description="Helical" evidence="6">
    <location>
        <begin position="22"/>
        <end position="40"/>
    </location>
</feature>
<dbReference type="InterPro" id="IPR002524">
    <property type="entry name" value="Cation_efflux"/>
</dbReference>
<evidence type="ECO:0000256" key="5">
    <source>
        <dbReference type="ARBA" id="ARBA00023136"/>
    </source>
</evidence>
<dbReference type="OrthoDB" id="9799649at2"/>
<keyword evidence="2 6" id="KW-0812">Transmembrane</keyword>
<feature type="transmembrane region" description="Helical" evidence="6">
    <location>
        <begin position="150"/>
        <end position="168"/>
    </location>
</feature>
<dbReference type="AlphaFoldDB" id="A0A0M7BGQ7"/>
<evidence type="ECO:0000256" key="2">
    <source>
        <dbReference type="ARBA" id="ARBA00022692"/>
    </source>
</evidence>
<dbReference type="GO" id="GO:0005886">
    <property type="term" value="C:plasma membrane"/>
    <property type="evidence" value="ECO:0007669"/>
    <property type="project" value="TreeGrafter"/>
</dbReference>
<keyword evidence="3" id="KW-0406">Ion transport</keyword>
<evidence type="ECO:0000313" key="9">
    <source>
        <dbReference type="Proteomes" id="UP000049455"/>
    </source>
</evidence>
<evidence type="ECO:0000256" key="1">
    <source>
        <dbReference type="ARBA" id="ARBA00004141"/>
    </source>
</evidence>
<accession>A0A0M7BGQ7</accession>
<organism evidence="8 9">
    <name type="scientific">Jannaschia seosinensis</name>
    <dbReference type="NCBI Taxonomy" id="313367"/>
    <lineage>
        <taxon>Bacteria</taxon>
        <taxon>Pseudomonadati</taxon>
        <taxon>Pseudomonadota</taxon>
        <taxon>Alphaproteobacteria</taxon>
        <taxon>Rhodobacterales</taxon>
        <taxon>Roseobacteraceae</taxon>
        <taxon>Jannaschia</taxon>
    </lineage>
</organism>
<keyword evidence="5 6" id="KW-0472">Membrane</keyword>
<sequence>MAECGCSPVTPETAEQRRTLKLALALNAAMFVVETTSGIIGNSTGLIADGLDMLADASAYAVALLAIGRSGLFKANAAMASGILLLILGCAVLLDVVRRAISGEPPEGLLMVIVASIALAVNATVLKLLSRYRDGEVHLRATWIFTRADLIANMAVIISGITVLLTEIRALDLIVGGGIGIYVIREAFEILADARASRAADKSTAAEADSS</sequence>
<feature type="transmembrane region" description="Helical" evidence="6">
    <location>
        <begin position="109"/>
        <end position="129"/>
    </location>
</feature>
<dbReference type="EMBL" id="CYPR01000243">
    <property type="protein sequence ID" value="CUH40962.1"/>
    <property type="molecule type" value="Genomic_DNA"/>
</dbReference>
<proteinExistence type="predicted"/>
<keyword evidence="3" id="KW-0862">Zinc</keyword>
<dbReference type="NCBIfam" id="TIGR01297">
    <property type="entry name" value="CDF"/>
    <property type="match status" value="1"/>
</dbReference>
<dbReference type="Proteomes" id="UP000049455">
    <property type="component" value="Unassembled WGS sequence"/>
</dbReference>